<dbReference type="OrthoDB" id="4460465at2"/>
<keyword evidence="1" id="KW-1133">Transmembrane helix</keyword>
<keyword evidence="1" id="KW-0812">Transmembrane</keyword>
<dbReference type="InterPro" id="IPR005325">
    <property type="entry name" value="DUF308_memb"/>
</dbReference>
<feature type="transmembrane region" description="Helical" evidence="1">
    <location>
        <begin position="88"/>
        <end position="107"/>
    </location>
</feature>
<dbReference type="PANTHER" id="PTHR34989:SF1">
    <property type="entry name" value="PROTEIN HDED"/>
    <property type="match status" value="1"/>
</dbReference>
<dbReference type="Proteomes" id="UP000286208">
    <property type="component" value="Unassembled WGS sequence"/>
</dbReference>
<protein>
    <recommendedName>
        <fullName evidence="4">HdeD family acid-resistance protein</fullName>
    </recommendedName>
</protein>
<dbReference type="InterPro" id="IPR052712">
    <property type="entry name" value="Acid_resist_chaperone_HdeD"/>
</dbReference>
<reference evidence="2 3" key="1">
    <citation type="submission" date="2018-11" db="EMBL/GenBank/DDBJ databases">
        <title>Rhodococcus spongicola sp. nov. and Rhodococcus xishaensis sp. nov. from marine sponges.</title>
        <authorList>
            <person name="Li L."/>
            <person name="Lin H.W."/>
        </authorList>
    </citation>
    <scope>NUCLEOTIDE SEQUENCE [LARGE SCALE GENOMIC DNA]</scope>
    <source>
        <strain evidence="2 3">CCTCC AB2014297</strain>
    </source>
</reference>
<dbReference type="GO" id="GO:0005886">
    <property type="term" value="C:plasma membrane"/>
    <property type="evidence" value="ECO:0007669"/>
    <property type="project" value="TreeGrafter"/>
</dbReference>
<sequence>MNAQHGVSEGGSGSWLAAESRELETAGRVLTGLTVVFGLLTLGLGIAVLVWPDATLFVVAVLIAIQVFAFGIIQIIRSFAEVGAPTAARTLTGLSGALAILLGFLVLRSPLQTLVIITLVIGAWWVFRGVLDIVAGASEVPGNRAFGIVLGIISVVAGAIVLLQPELSLGVFVIVVGVWMILYGLIVVASAFLARRVS</sequence>
<proteinExistence type="predicted"/>
<feature type="transmembrane region" description="Helical" evidence="1">
    <location>
        <begin position="29"/>
        <end position="51"/>
    </location>
</feature>
<dbReference type="EMBL" id="RKLP01000001">
    <property type="protein sequence ID" value="RVW11414.1"/>
    <property type="molecule type" value="Genomic_DNA"/>
</dbReference>
<gene>
    <name evidence="2" type="ORF">EGT67_03090</name>
</gene>
<feature type="transmembrane region" description="Helical" evidence="1">
    <location>
        <begin position="169"/>
        <end position="194"/>
    </location>
</feature>
<feature type="transmembrane region" description="Helical" evidence="1">
    <location>
        <begin position="143"/>
        <end position="163"/>
    </location>
</feature>
<evidence type="ECO:0000256" key="1">
    <source>
        <dbReference type="SAM" id="Phobius"/>
    </source>
</evidence>
<comment type="caution">
    <text evidence="2">The sequence shown here is derived from an EMBL/GenBank/DDBJ whole genome shotgun (WGS) entry which is preliminary data.</text>
</comment>
<keyword evidence="1" id="KW-0472">Membrane</keyword>
<feature type="transmembrane region" description="Helical" evidence="1">
    <location>
        <begin position="113"/>
        <end position="131"/>
    </location>
</feature>
<dbReference type="AlphaFoldDB" id="A0A3S3D2H8"/>
<name>A0A3S3D2H8_9NOCA</name>
<accession>A0A3S3D2H8</accession>
<dbReference type="RefSeq" id="WP_127914531.1">
    <property type="nucleotide sequence ID" value="NZ_RKLP01000001.1"/>
</dbReference>
<evidence type="ECO:0000313" key="2">
    <source>
        <dbReference type="EMBL" id="RVW11414.1"/>
    </source>
</evidence>
<feature type="transmembrane region" description="Helical" evidence="1">
    <location>
        <begin position="57"/>
        <end position="76"/>
    </location>
</feature>
<dbReference type="Pfam" id="PF03729">
    <property type="entry name" value="DUF308"/>
    <property type="match status" value="2"/>
</dbReference>
<evidence type="ECO:0000313" key="3">
    <source>
        <dbReference type="Proteomes" id="UP000286208"/>
    </source>
</evidence>
<keyword evidence="3" id="KW-1185">Reference proteome</keyword>
<dbReference type="PANTHER" id="PTHR34989">
    <property type="entry name" value="PROTEIN HDED"/>
    <property type="match status" value="1"/>
</dbReference>
<organism evidence="2 3">
    <name type="scientific">Prescottella agglutinans</name>
    <dbReference type="NCBI Taxonomy" id="1644129"/>
    <lineage>
        <taxon>Bacteria</taxon>
        <taxon>Bacillati</taxon>
        <taxon>Actinomycetota</taxon>
        <taxon>Actinomycetes</taxon>
        <taxon>Mycobacteriales</taxon>
        <taxon>Nocardiaceae</taxon>
        <taxon>Prescottella</taxon>
    </lineage>
</organism>
<evidence type="ECO:0008006" key="4">
    <source>
        <dbReference type="Google" id="ProtNLM"/>
    </source>
</evidence>